<evidence type="ECO:0000313" key="3">
    <source>
        <dbReference type="Proteomes" id="UP000245119"/>
    </source>
</evidence>
<organism evidence="2 3">
    <name type="scientific">Pomacea canaliculata</name>
    <name type="common">Golden apple snail</name>
    <dbReference type="NCBI Taxonomy" id="400727"/>
    <lineage>
        <taxon>Eukaryota</taxon>
        <taxon>Metazoa</taxon>
        <taxon>Spiralia</taxon>
        <taxon>Lophotrochozoa</taxon>
        <taxon>Mollusca</taxon>
        <taxon>Gastropoda</taxon>
        <taxon>Caenogastropoda</taxon>
        <taxon>Architaenioglossa</taxon>
        <taxon>Ampullarioidea</taxon>
        <taxon>Ampullariidae</taxon>
        <taxon>Pomacea</taxon>
    </lineage>
</organism>
<dbReference type="AlphaFoldDB" id="A0A2T7NKF0"/>
<protein>
    <submittedName>
        <fullName evidence="2">Uncharacterized protein</fullName>
    </submittedName>
</protein>
<name>A0A2T7NKF0_POMCA</name>
<evidence type="ECO:0000256" key="1">
    <source>
        <dbReference type="SAM" id="SignalP"/>
    </source>
</evidence>
<keyword evidence="3" id="KW-1185">Reference proteome</keyword>
<comment type="caution">
    <text evidence="2">The sequence shown here is derived from an EMBL/GenBank/DDBJ whole genome shotgun (WGS) entry which is preliminary data.</text>
</comment>
<evidence type="ECO:0000313" key="2">
    <source>
        <dbReference type="EMBL" id="PVD21643.1"/>
    </source>
</evidence>
<proteinExistence type="predicted"/>
<feature type="signal peptide" evidence="1">
    <location>
        <begin position="1"/>
        <end position="35"/>
    </location>
</feature>
<reference evidence="2 3" key="1">
    <citation type="submission" date="2018-04" db="EMBL/GenBank/DDBJ databases">
        <title>The genome of golden apple snail Pomacea canaliculata provides insight into stress tolerance and invasive adaptation.</title>
        <authorList>
            <person name="Liu C."/>
            <person name="Liu B."/>
            <person name="Ren Y."/>
            <person name="Zhang Y."/>
            <person name="Wang H."/>
            <person name="Li S."/>
            <person name="Jiang F."/>
            <person name="Yin L."/>
            <person name="Zhang G."/>
            <person name="Qian W."/>
            <person name="Fan W."/>
        </authorList>
    </citation>
    <scope>NUCLEOTIDE SEQUENCE [LARGE SCALE GENOMIC DNA]</scope>
    <source>
        <strain evidence="2">SZHN2017</strain>
        <tissue evidence="2">Muscle</tissue>
    </source>
</reference>
<keyword evidence="1" id="KW-0732">Signal</keyword>
<gene>
    <name evidence="2" type="ORF">C0Q70_17442</name>
</gene>
<dbReference type="Proteomes" id="UP000245119">
    <property type="component" value="Linkage Group LG11"/>
</dbReference>
<feature type="chain" id="PRO_5015613473" evidence="1">
    <location>
        <begin position="36"/>
        <end position="131"/>
    </location>
</feature>
<dbReference type="EMBL" id="PZQS01000011">
    <property type="protein sequence ID" value="PVD21643.1"/>
    <property type="molecule type" value="Genomic_DNA"/>
</dbReference>
<accession>A0A2T7NKF0</accession>
<sequence length="131" mass="14300">MSTSSINASFPRLSAAMFALTLLALLALCAQHAHAQQEEGEAYQMGRARALEGALQEVLSEQGLAEEEVDHILYLLGARPLRPSGINKRMGWKQIQIPIQTRFAAFGTKLVPSRNHGDSSGPNLLRYGRSV</sequence>